<organism evidence="2">
    <name type="scientific">marine metagenome</name>
    <dbReference type="NCBI Taxonomy" id="408172"/>
    <lineage>
        <taxon>unclassified sequences</taxon>
        <taxon>metagenomes</taxon>
        <taxon>ecological metagenomes</taxon>
    </lineage>
</organism>
<protein>
    <submittedName>
        <fullName evidence="2">Uncharacterized protein</fullName>
    </submittedName>
</protein>
<reference evidence="2" key="1">
    <citation type="submission" date="2018-05" db="EMBL/GenBank/DDBJ databases">
        <authorList>
            <person name="Lanie J.A."/>
            <person name="Ng W.-L."/>
            <person name="Kazmierczak K.M."/>
            <person name="Andrzejewski T.M."/>
            <person name="Davidsen T.M."/>
            <person name="Wayne K.J."/>
            <person name="Tettelin H."/>
            <person name="Glass J.I."/>
            <person name="Rusch D."/>
            <person name="Podicherti R."/>
            <person name="Tsui H.-C.T."/>
            <person name="Winkler M.E."/>
        </authorList>
    </citation>
    <scope>NUCLEOTIDE SEQUENCE</scope>
</reference>
<dbReference type="SUPFAM" id="SSF56935">
    <property type="entry name" value="Porins"/>
    <property type="match status" value="1"/>
</dbReference>
<keyword evidence="1" id="KW-0175">Coiled coil</keyword>
<gene>
    <name evidence="2" type="ORF">METZ01_LOCUS432060</name>
</gene>
<feature type="coiled-coil region" evidence="1">
    <location>
        <begin position="22"/>
        <end position="49"/>
    </location>
</feature>
<evidence type="ECO:0000313" key="2">
    <source>
        <dbReference type="EMBL" id="SVD79206.1"/>
    </source>
</evidence>
<feature type="non-terminal residue" evidence="2">
    <location>
        <position position="223"/>
    </location>
</feature>
<dbReference type="EMBL" id="UINC01173548">
    <property type="protein sequence ID" value="SVD79206.1"/>
    <property type="molecule type" value="Genomic_DNA"/>
</dbReference>
<dbReference type="AlphaFoldDB" id="A0A382Y7C1"/>
<name>A0A382Y7C1_9ZZZZ</name>
<sequence>VKKNIIISALSTLVISAGMATAQNQDERVKLLENQINALKAQLDQIKDGNAKPDWLSTVDKYQRGLKFNFYGEMKWINKEGADKFDPHRFVLIPSYKLSDRATFISEIEIEHGGVDDTDGGRFDGELEVEQFYIDYEVNDWATWRSLGISLIPVGTINQYHEPDLFYSVHRPVMYKYIVPSSWFEPGTGFHGDIPSVDGLSYNIYASSGLTSATGVSETDGGW</sequence>
<proteinExistence type="predicted"/>
<feature type="non-terminal residue" evidence="2">
    <location>
        <position position="1"/>
    </location>
</feature>
<accession>A0A382Y7C1</accession>
<evidence type="ECO:0000256" key="1">
    <source>
        <dbReference type="SAM" id="Coils"/>
    </source>
</evidence>